<feature type="compositionally biased region" description="Low complexity" evidence="1">
    <location>
        <begin position="389"/>
        <end position="408"/>
    </location>
</feature>
<feature type="compositionally biased region" description="Low complexity" evidence="1">
    <location>
        <begin position="353"/>
        <end position="362"/>
    </location>
</feature>
<feature type="compositionally biased region" description="Basic and acidic residues" evidence="1">
    <location>
        <begin position="377"/>
        <end position="388"/>
    </location>
</feature>
<dbReference type="AlphaFoldDB" id="A0A9P1D610"/>
<dbReference type="EMBL" id="CAMXCT010003303">
    <property type="protein sequence ID" value="CAI4003615.1"/>
    <property type="molecule type" value="Genomic_DNA"/>
</dbReference>
<name>A0A9P1D610_9DINO</name>
<evidence type="ECO:0000313" key="4">
    <source>
        <dbReference type="Proteomes" id="UP001152797"/>
    </source>
</evidence>
<feature type="compositionally biased region" description="Basic and acidic residues" evidence="1">
    <location>
        <begin position="321"/>
        <end position="342"/>
    </location>
</feature>
<organism evidence="2">
    <name type="scientific">Cladocopium goreaui</name>
    <dbReference type="NCBI Taxonomy" id="2562237"/>
    <lineage>
        <taxon>Eukaryota</taxon>
        <taxon>Sar</taxon>
        <taxon>Alveolata</taxon>
        <taxon>Dinophyceae</taxon>
        <taxon>Suessiales</taxon>
        <taxon>Symbiodiniaceae</taxon>
        <taxon>Cladocopium</taxon>
    </lineage>
</organism>
<comment type="caution">
    <text evidence="2">The sequence shown here is derived from an EMBL/GenBank/DDBJ whole genome shotgun (WGS) entry which is preliminary data.</text>
</comment>
<evidence type="ECO:0000256" key="1">
    <source>
        <dbReference type="SAM" id="MobiDB-lite"/>
    </source>
</evidence>
<dbReference type="Proteomes" id="UP001152797">
    <property type="component" value="Unassembled WGS sequence"/>
</dbReference>
<keyword evidence="4" id="KW-1185">Reference proteome</keyword>
<reference evidence="3 4" key="2">
    <citation type="submission" date="2024-05" db="EMBL/GenBank/DDBJ databases">
        <authorList>
            <person name="Chen Y."/>
            <person name="Shah S."/>
            <person name="Dougan E. K."/>
            <person name="Thang M."/>
            <person name="Chan C."/>
        </authorList>
    </citation>
    <scope>NUCLEOTIDE SEQUENCE [LARGE SCALE GENOMIC DNA]</scope>
</reference>
<dbReference type="EMBL" id="CAMXCT020003303">
    <property type="protein sequence ID" value="CAL1156990.1"/>
    <property type="molecule type" value="Genomic_DNA"/>
</dbReference>
<dbReference type="EMBL" id="CAMXCT030003303">
    <property type="protein sequence ID" value="CAL4790927.1"/>
    <property type="molecule type" value="Genomic_DNA"/>
</dbReference>
<sequence length="530" mass="54936">MQRRRIPVLILDSSDKVEGMMHYIQSGTPFIARPKRGKNIMKLMNANETDMSMMGVEMQTFMEKFDQQVEAATQKNGKPPRSSRLLECARSSGEFFQVLSCGDFDPEQAMAAGTVPFAATDIMAEMDGKLTRETKDKAILDAMCPRAAGLARGSTYAGIESSFLPSARWQFAGSRLLAIARPCDVGKYFETQELSKVLQCLKELTPDSLKAGSLPTFMVNQVTAGDMVFLPFGFIFCEKATNAASITIRATVELLSPEGRDDFNQFCSQIPEGHVSAALQNMMPKLNFAAAPPVTVPPAPASVGHGVDGADSAMEEPNGETDEKSQSHGIKAEVKVEKRDESGPGQDNRSLGAVAPAAAEIASSGNDDAADAQDAPPEDRAAPPREAAEAVAPADHASPSATAPAGEAAEALVAADHVATVATALAEEAAQPPVAADHASPETAEALVAADHVATVATAPAEKAAQPPVAADHASPEAAEALAAANHVATVATAPAEEAAQPPVAADHVALCATAAPVEAAEAAPSAAAP</sequence>
<accession>A0A9P1D610</accession>
<reference evidence="2" key="1">
    <citation type="submission" date="2022-10" db="EMBL/GenBank/DDBJ databases">
        <authorList>
            <person name="Chen Y."/>
            <person name="Dougan E. K."/>
            <person name="Chan C."/>
            <person name="Rhodes N."/>
            <person name="Thang M."/>
        </authorList>
    </citation>
    <scope>NUCLEOTIDE SEQUENCE</scope>
</reference>
<proteinExistence type="predicted"/>
<evidence type="ECO:0000313" key="2">
    <source>
        <dbReference type="EMBL" id="CAI4003615.1"/>
    </source>
</evidence>
<feature type="region of interest" description="Disordered" evidence="1">
    <location>
        <begin position="299"/>
        <end position="408"/>
    </location>
</feature>
<gene>
    <name evidence="2" type="ORF">C1SCF055_LOCUS29469</name>
</gene>
<evidence type="ECO:0000313" key="3">
    <source>
        <dbReference type="EMBL" id="CAL4790927.1"/>
    </source>
</evidence>
<feature type="non-terminal residue" evidence="2">
    <location>
        <position position="530"/>
    </location>
</feature>
<protein>
    <submittedName>
        <fullName evidence="2">Uncharacterized protein</fullName>
    </submittedName>
</protein>